<name>A0A8J3Z5A5_9ACTN</name>
<dbReference type="Proteomes" id="UP000612585">
    <property type="component" value="Unassembled WGS sequence"/>
</dbReference>
<dbReference type="InterPro" id="IPR029058">
    <property type="entry name" value="AB_hydrolase_fold"/>
</dbReference>
<evidence type="ECO:0000313" key="2">
    <source>
        <dbReference type="Proteomes" id="UP000612585"/>
    </source>
</evidence>
<sequence>MSATIVFVHGRGQEGKDPVKLERNWLAGLAAGLARAGEPPIDGVRSVFPFYGDLLYRITAELARRGEEVDLESLPLHPDLPDDTTAVENEMLTEMVAATGRVDEERLSDLLSAKAVRRTLEILARRTRLDQEIIKAHLRDVAVYLTQARDPVLAAVKAAIPDTVPIVLVSHSLGTVVARDLLSDQRLRERTRLWVTAGSPLGLDSVQRNLLTKGTVNPGIPWLTCWDVNDVVALGHPLRPTWKEPLEEIEVENSDAPHSIERYLGHARVARVIGAAALRS</sequence>
<protein>
    <recommendedName>
        <fullName evidence="3">Alpha/beta hydrolase</fullName>
    </recommendedName>
</protein>
<dbReference type="SUPFAM" id="SSF53474">
    <property type="entry name" value="alpha/beta-Hydrolases"/>
    <property type="match status" value="1"/>
</dbReference>
<proteinExistence type="predicted"/>
<accession>A0A8J3Z5A5</accession>
<evidence type="ECO:0008006" key="3">
    <source>
        <dbReference type="Google" id="ProtNLM"/>
    </source>
</evidence>
<dbReference type="Gene3D" id="3.40.50.1820">
    <property type="entry name" value="alpha/beta hydrolase"/>
    <property type="match status" value="1"/>
</dbReference>
<dbReference type="AlphaFoldDB" id="A0A8J3Z5A5"/>
<comment type="caution">
    <text evidence="1">The sequence shown here is derived from an EMBL/GenBank/DDBJ whole genome shotgun (WGS) entry which is preliminary data.</text>
</comment>
<dbReference type="RefSeq" id="WP_203992425.1">
    <property type="nucleotide sequence ID" value="NZ_BOPG01000019.1"/>
</dbReference>
<dbReference type="EMBL" id="BOPG01000019">
    <property type="protein sequence ID" value="GIJ55506.1"/>
    <property type="molecule type" value="Genomic_DNA"/>
</dbReference>
<reference evidence="1" key="1">
    <citation type="submission" date="2021-01" db="EMBL/GenBank/DDBJ databases">
        <title>Whole genome shotgun sequence of Virgisporangium aurantiacum NBRC 16421.</title>
        <authorList>
            <person name="Komaki H."/>
            <person name="Tamura T."/>
        </authorList>
    </citation>
    <scope>NUCLEOTIDE SEQUENCE</scope>
    <source>
        <strain evidence="1">NBRC 16421</strain>
    </source>
</reference>
<keyword evidence="2" id="KW-1185">Reference proteome</keyword>
<gene>
    <name evidence="1" type="ORF">Vau01_030220</name>
</gene>
<evidence type="ECO:0000313" key="1">
    <source>
        <dbReference type="EMBL" id="GIJ55506.1"/>
    </source>
</evidence>
<organism evidence="1 2">
    <name type="scientific">Virgisporangium aurantiacum</name>
    <dbReference type="NCBI Taxonomy" id="175570"/>
    <lineage>
        <taxon>Bacteria</taxon>
        <taxon>Bacillati</taxon>
        <taxon>Actinomycetota</taxon>
        <taxon>Actinomycetes</taxon>
        <taxon>Micromonosporales</taxon>
        <taxon>Micromonosporaceae</taxon>
        <taxon>Virgisporangium</taxon>
    </lineage>
</organism>